<dbReference type="EMBL" id="GDRN01098004">
    <property type="protein sequence ID" value="JAI59041.1"/>
    <property type="molecule type" value="Transcribed_RNA"/>
</dbReference>
<evidence type="ECO:0000256" key="6">
    <source>
        <dbReference type="SAM" id="Phobius"/>
    </source>
</evidence>
<feature type="compositionally biased region" description="Low complexity" evidence="5">
    <location>
        <begin position="485"/>
        <end position="494"/>
    </location>
</feature>
<dbReference type="Gene3D" id="3.40.50.1820">
    <property type="entry name" value="alpha/beta hydrolase"/>
    <property type="match status" value="1"/>
</dbReference>
<dbReference type="SUPFAM" id="SSF53474">
    <property type="entry name" value="alpha/beta-Hydrolases"/>
    <property type="match status" value="1"/>
</dbReference>
<evidence type="ECO:0000259" key="7">
    <source>
        <dbReference type="Pfam" id="PF00151"/>
    </source>
</evidence>
<name>A0A0P4W637_SCYOL</name>
<dbReference type="InterPro" id="IPR013818">
    <property type="entry name" value="Lipase"/>
</dbReference>
<reference evidence="8" key="1">
    <citation type="submission" date="2015-09" db="EMBL/GenBank/DDBJ databases">
        <title>Scylla olivacea transcriptome.</title>
        <authorList>
            <person name="Ikhwanuddin M."/>
        </authorList>
    </citation>
    <scope>NUCLEOTIDE SEQUENCE</scope>
</reference>
<dbReference type="InterPro" id="IPR033906">
    <property type="entry name" value="Lipase_N"/>
</dbReference>
<keyword evidence="6" id="KW-1133">Transmembrane helix</keyword>
<evidence type="ECO:0000313" key="8">
    <source>
        <dbReference type="EMBL" id="JAI59041.1"/>
    </source>
</evidence>
<comment type="subcellular location">
    <subcellularLocation>
        <location evidence="1">Secreted</location>
    </subcellularLocation>
</comment>
<feature type="region of interest" description="Disordered" evidence="5">
    <location>
        <begin position="77"/>
        <end position="121"/>
    </location>
</feature>
<evidence type="ECO:0000256" key="5">
    <source>
        <dbReference type="SAM" id="MobiDB-lite"/>
    </source>
</evidence>
<feature type="transmembrane region" description="Helical" evidence="6">
    <location>
        <begin position="439"/>
        <end position="461"/>
    </location>
</feature>
<dbReference type="PANTHER" id="PTHR11610:SF190">
    <property type="entry name" value="VITELLOGENIN-3-LIKE PROTEIN"/>
    <property type="match status" value="1"/>
</dbReference>
<dbReference type="CDD" id="cd00707">
    <property type="entry name" value="Pancreat_lipase_like"/>
    <property type="match status" value="1"/>
</dbReference>
<dbReference type="GO" id="GO:0005615">
    <property type="term" value="C:extracellular space"/>
    <property type="evidence" value="ECO:0007669"/>
    <property type="project" value="TreeGrafter"/>
</dbReference>
<keyword evidence="6" id="KW-0472">Membrane</keyword>
<keyword evidence="6" id="KW-0812">Transmembrane</keyword>
<keyword evidence="3" id="KW-0964">Secreted</keyword>
<dbReference type="InterPro" id="IPR000734">
    <property type="entry name" value="TAG_lipase"/>
</dbReference>
<sequence>MTHIPLQITMLTLSSSSSSSLSLLYFNLSLLFVSLFLAPVLSVSFSQTLSPATFADPSTPDLATPAVTTTTFAVTTTQESREGGGGNETSLVEWREEERGGNESEHVERRGGGGNKTDSVEGKKGMKVVKHFYLWTRRNSGNSSAQALDTTRPSSISGSLFRAGKTFVIIHGFLGWGTEPWILHFKDKLLRVFPTSNVVSVDWPAGTAWWLPGYYTAVHRVPEVAEDLVALLHSLATTCHLDLHDLHLIGHSLGAHVAGLAAAPLQTVSRISGLDPAGLMYHNVPANQRLDPSDATYVDVIHTNGCNTFDKWLDCYGINENIGHSDFWPNGGKHQPSCTKKKKMTNGEIGCSHEMAYMYYIESLDYSVDQTYYLARACGSWDDYEAGQCSCGRETQYMGFSVNTRLNGTYYLSTNDSPPYATKDDGCPPGSATGPGVRMITIALISASTLILVTYPIVFVTKVARRRWAAREWQVEAVAGGSGSSGSVDASSGDCDGDELVETSDKVPIIG</sequence>
<feature type="compositionally biased region" description="Basic and acidic residues" evidence="5">
    <location>
        <begin position="93"/>
        <end position="111"/>
    </location>
</feature>
<dbReference type="InterPro" id="IPR029058">
    <property type="entry name" value="AB_hydrolase_fold"/>
</dbReference>
<feature type="transmembrane region" description="Helical" evidence="6">
    <location>
        <begin position="21"/>
        <end position="41"/>
    </location>
</feature>
<comment type="similarity">
    <text evidence="2 4">Belongs to the AB hydrolase superfamily. Lipase family.</text>
</comment>
<dbReference type="Pfam" id="PF00151">
    <property type="entry name" value="Lipase"/>
    <property type="match status" value="1"/>
</dbReference>
<evidence type="ECO:0000256" key="1">
    <source>
        <dbReference type="ARBA" id="ARBA00004613"/>
    </source>
</evidence>
<evidence type="ECO:0000256" key="4">
    <source>
        <dbReference type="RuleBase" id="RU004262"/>
    </source>
</evidence>
<proteinExistence type="inferred from homology"/>
<dbReference type="AlphaFoldDB" id="A0A0P4W637"/>
<evidence type="ECO:0000256" key="3">
    <source>
        <dbReference type="ARBA" id="ARBA00022525"/>
    </source>
</evidence>
<dbReference type="PRINTS" id="PR00821">
    <property type="entry name" value="TAGLIPASE"/>
</dbReference>
<feature type="region of interest" description="Disordered" evidence="5">
    <location>
        <begin position="480"/>
        <end position="511"/>
    </location>
</feature>
<accession>A0A0P4W637</accession>
<feature type="domain" description="Lipase" evidence="7">
    <location>
        <begin position="101"/>
        <end position="420"/>
    </location>
</feature>
<dbReference type="PANTHER" id="PTHR11610">
    <property type="entry name" value="LIPASE"/>
    <property type="match status" value="1"/>
</dbReference>
<protein>
    <recommendedName>
        <fullName evidence="7">Lipase domain-containing protein</fullName>
    </recommendedName>
</protein>
<dbReference type="GO" id="GO:0016298">
    <property type="term" value="F:lipase activity"/>
    <property type="evidence" value="ECO:0007669"/>
    <property type="project" value="InterPro"/>
</dbReference>
<dbReference type="GO" id="GO:0016042">
    <property type="term" value="P:lipid catabolic process"/>
    <property type="evidence" value="ECO:0007669"/>
    <property type="project" value="TreeGrafter"/>
</dbReference>
<evidence type="ECO:0000256" key="2">
    <source>
        <dbReference type="ARBA" id="ARBA00010701"/>
    </source>
</evidence>
<organism evidence="8">
    <name type="scientific">Scylla olivacea</name>
    <name type="common">Orange mud crab</name>
    <name type="synonym">Cancer olivacea</name>
    <dbReference type="NCBI Taxonomy" id="85551"/>
    <lineage>
        <taxon>Eukaryota</taxon>
        <taxon>Metazoa</taxon>
        <taxon>Ecdysozoa</taxon>
        <taxon>Arthropoda</taxon>
        <taxon>Crustacea</taxon>
        <taxon>Multicrustacea</taxon>
        <taxon>Malacostraca</taxon>
        <taxon>Eumalacostraca</taxon>
        <taxon>Eucarida</taxon>
        <taxon>Decapoda</taxon>
        <taxon>Pleocyemata</taxon>
        <taxon>Brachyura</taxon>
        <taxon>Eubrachyura</taxon>
        <taxon>Portunoidea</taxon>
        <taxon>Portunidae</taxon>
        <taxon>Portuninae</taxon>
        <taxon>Scylla</taxon>
    </lineage>
</organism>